<keyword evidence="6 11" id="KW-0812">Transmembrane</keyword>
<evidence type="ECO:0000313" key="13">
    <source>
        <dbReference type="EMBL" id="GID54817.1"/>
    </source>
</evidence>
<keyword evidence="10 11" id="KW-0472">Membrane</keyword>
<dbReference type="InterPro" id="IPR003594">
    <property type="entry name" value="HATPase_dom"/>
</dbReference>
<dbReference type="SMART" id="SM00387">
    <property type="entry name" value="HATPase_c"/>
    <property type="match status" value="1"/>
</dbReference>
<evidence type="ECO:0000256" key="9">
    <source>
        <dbReference type="ARBA" id="ARBA00023012"/>
    </source>
</evidence>
<dbReference type="InterPro" id="IPR004358">
    <property type="entry name" value="Sig_transdc_His_kin-like_C"/>
</dbReference>
<gene>
    <name evidence="13" type="ORF">Aco03nite_032210</name>
</gene>
<evidence type="ECO:0000256" key="1">
    <source>
        <dbReference type="ARBA" id="ARBA00000085"/>
    </source>
</evidence>
<dbReference type="InterPro" id="IPR005467">
    <property type="entry name" value="His_kinase_dom"/>
</dbReference>
<dbReference type="GO" id="GO:0016301">
    <property type="term" value="F:kinase activity"/>
    <property type="evidence" value="ECO:0007669"/>
    <property type="project" value="UniProtKB-KW"/>
</dbReference>
<evidence type="ECO:0000256" key="6">
    <source>
        <dbReference type="ARBA" id="ARBA00022692"/>
    </source>
</evidence>
<protein>
    <recommendedName>
        <fullName evidence="3">histidine kinase</fullName>
        <ecNumber evidence="3">2.7.13.3</ecNumber>
    </recommendedName>
</protein>
<dbReference type="InterPro" id="IPR036890">
    <property type="entry name" value="HATPase_C_sf"/>
</dbReference>
<evidence type="ECO:0000259" key="12">
    <source>
        <dbReference type="PROSITE" id="PS50109"/>
    </source>
</evidence>
<keyword evidence="8 11" id="KW-1133">Transmembrane helix</keyword>
<dbReference type="InterPro" id="IPR050428">
    <property type="entry name" value="TCS_sensor_his_kinase"/>
</dbReference>
<accession>A0ABQ3X8J5</accession>
<feature type="transmembrane region" description="Helical" evidence="11">
    <location>
        <begin position="12"/>
        <end position="30"/>
    </location>
</feature>
<dbReference type="PANTHER" id="PTHR45436">
    <property type="entry name" value="SENSOR HISTIDINE KINASE YKOH"/>
    <property type="match status" value="1"/>
</dbReference>
<comment type="subcellular location">
    <subcellularLocation>
        <location evidence="2">Cell membrane</location>
    </subcellularLocation>
</comment>
<evidence type="ECO:0000256" key="2">
    <source>
        <dbReference type="ARBA" id="ARBA00004236"/>
    </source>
</evidence>
<dbReference type="SMART" id="SM00388">
    <property type="entry name" value="HisKA"/>
    <property type="match status" value="1"/>
</dbReference>
<feature type="transmembrane region" description="Helical" evidence="11">
    <location>
        <begin position="133"/>
        <end position="156"/>
    </location>
</feature>
<dbReference type="Gene3D" id="3.30.565.10">
    <property type="entry name" value="Histidine kinase-like ATPase, C-terminal domain"/>
    <property type="match status" value="1"/>
</dbReference>
<dbReference type="Pfam" id="PF00512">
    <property type="entry name" value="HisKA"/>
    <property type="match status" value="1"/>
</dbReference>
<dbReference type="PRINTS" id="PR00344">
    <property type="entry name" value="BCTRLSENSOR"/>
</dbReference>
<dbReference type="InterPro" id="IPR003661">
    <property type="entry name" value="HisK_dim/P_dom"/>
</dbReference>
<sequence>MTVTTRLTVQFTALITLLLVIVLGAILVLFKIGADATTERDLRAASRLTSAQIAPGGIFVTVFRGDTVTTAAGQPSGLVDQETARRVLGGAGPVTRERVVGGRDYTTRTIRRDGVVVQVTAEDHRDEATLRRLASVLLLVGVAALGLAAVTAHVMARRAIVPMAEALAVQRRFVADASHELRSPLTLLSTRTQLLSRRRADVPADVAAGIDEMTRDTRALTRILDDLLIAADPRGTPPDGVVDLVAVAGPVVASMTSDDVAIVLSATADRVVVPGSAPAIERLLTALIANAVDYATTTVTVRIEAGRTATVHVIDDGPGFAPAMVRHAFEPFVTDRGAEDPGGHSGLGLAIAAEITHRHRGRIHIEAAAHGHVTLHLPG</sequence>
<dbReference type="SUPFAM" id="SSF47384">
    <property type="entry name" value="Homodimeric domain of signal transducing histidine kinase"/>
    <property type="match status" value="1"/>
</dbReference>
<organism evidence="13 14">
    <name type="scientific">Actinoplanes couchii</name>
    <dbReference type="NCBI Taxonomy" id="403638"/>
    <lineage>
        <taxon>Bacteria</taxon>
        <taxon>Bacillati</taxon>
        <taxon>Actinomycetota</taxon>
        <taxon>Actinomycetes</taxon>
        <taxon>Micromonosporales</taxon>
        <taxon>Micromonosporaceae</taxon>
        <taxon>Actinoplanes</taxon>
    </lineage>
</organism>
<evidence type="ECO:0000256" key="4">
    <source>
        <dbReference type="ARBA" id="ARBA00022553"/>
    </source>
</evidence>
<dbReference type="SUPFAM" id="SSF55874">
    <property type="entry name" value="ATPase domain of HSP90 chaperone/DNA topoisomerase II/histidine kinase"/>
    <property type="match status" value="1"/>
</dbReference>
<evidence type="ECO:0000256" key="10">
    <source>
        <dbReference type="ARBA" id="ARBA00023136"/>
    </source>
</evidence>
<dbReference type="Proteomes" id="UP000612282">
    <property type="component" value="Unassembled WGS sequence"/>
</dbReference>
<dbReference type="PROSITE" id="PS50109">
    <property type="entry name" value="HIS_KIN"/>
    <property type="match status" value="1"/>
</dbReference>
<evidence type="ECO:0000256" key="8">
    <source>
        <dbReference type="ARBA" id="ARBA00022989"/>
    </source>
</evidence>
<evidence type="ECO:0000313" key="14">
    <source>
        <dbReference type="Proteomes" id="UP000612282"/>
    </source>
</evidence>
<dbReference type="Gene3D" id="1.10.287.130">
    <property type="match status" value="1"/>
</dbReference>
<evidence type="ECO:0000256" key="3">
    <source>
        <dbReference type="ARBA" id="ARBA00012438"/>
    </source>
</evidence>
<name>A0ABQ3X8J5_9ACTN</name>
<dbReference type="CDD" id="cd00082">
    <property type="entry name" value="HisKA"/>
    <property type="match status" value="1"/>
</dbReference>
<dbReference type="EMBL" id="BOMG01000042">
    <property type="protein sequence ID" value="GID54817.1"/>
    <property type="molecule type" value="Genomic_DNA"/>
</dbReference>
<keyword evidence="7 13" id="KW-0418">Kinase</keyword>
<keyword evidence="5" id="KW-0808">Transferase</keyword>
<reference evidence="13 14" key="1">
    <citation type="submission" date="2021-01" db="EMBL/GenBank/DDBJ databases">
        <title>Whole genome shotgun sequence of Actinoplanes couchii NBRC 106145.</title>
        <authorList>
            <person name="Komaki H."/>
            <person name="Tamura T."/>
        </authorList>
    </citation>
    <scope>NUCLEOTIDE SEQUENCE [LARGE SCALE GENOMIC DNA]</scope>
    <source>
        <strain evidence="13 14">NBRC 106145</strain>
    </source>
</reference>
<keyword evidence="14" id="KW-1185">Reference proteome</keyword>
<feature type="domain" description="Histidine kinase" evidence="12">
    <location>
        <begin position="176"/>
        <end position="379"/>
    </location>
</feature>
<dbReference type="RefSeq" id="WP_203795905.1">
    <property type="nucleotide sequence ID" value="NZ_BAAAQE010000036.1"/>
</dbReference>
<keyword evidence="4" id="KW-0597">Phosphoprotein</keyword>
<keyword evidence="9" id="KW-0902">Two-component regulatory system</keyword>
<dbReference type="Pfam" id="PF02518">
    <property type="entry name" value="HATPase_c"/>
    <property type="match status" value="1"/>
</dbReference>
<evidence type="ECO:0000256" key="11">
    <source>
        <dbReference type="SAM" id="Phobius"/>
    </source>
</evidence>
<dbReference type="PANTHER" id="PTHR45436:SF5">
    <property type="entry name" value="SENSOR HISTIDINE KINASE TRCS"/>
    <property type="match status" value="1"/>
</dbReference>
<evidence type="ECO:0000256" key="5">
    <source>
        <dbReference type="ARBA" id="ARBA00022679"/>
    </source>
</evidence>
<dbReference type="EC" id="2.7.13.3" evidence="3"/>
<dbReference type="InterPro" id="IPR036097">
    <property type="entry name" value="HisK_dim/P_sf"/>
</dbReference>
<comment type="catalytic activity">
    <reaction evidence="1">
        <text>ATP + protein L-histidine = ADP + protein N-phospho-L-histidine.</text>
        <dbReference type="EC" id="2.7.13.3"/>
    </reaction>
</comment>
<proteinExistence type="predicted"/>
<comment type="caution">
    <text evidence="13">The sequence shown here is derived from an EMBL/GenBank/DDBJ whole genome shotgun (WGS) entry which is preliminary data.</text>
</comment>
<evidence type="ECO:0000256" key="7">
    <source>
        <dbReference type="ARBA" id="ARBA00022777"/>
    </source>
</evidence>